<evidence type="ECO:0000313" key="3">
    <source>
        <dbReference type="RefSeq" id="XP_011499774.1"/>
    </source>
</evidence>
<feature type="region of interest" description="Disordered" evidence="1">
    <location>
        <begin position="36"/>
        <end position="62"/>
    </location>
</feature>
<keyword evidence="2" id="KW-1185">Reference proteome</keyword>
<dbReference type="PANTHER" id="PTHR10224:SF12">
    <property type="entry name" value="GLYOXALASE ELBB"/>
    <property type="match status" value="1"/>
</dbReference>
<sequence length="289" mass="31534">MGIRRRSGVLGFLGAQLDFDECGLVQRGAWDAELPDEATANGVKKEKVEQEEEAVEEEEGTKRSAGLNVLTGCGMMDGTEISEAISTAIHLYKHNIRPDFYAPNIDVCASINHYTGCLESSDIPRNALVEAARIARSCIRPICKCKVCEYALLIIPGGAGVIRTLSDFSSAGNDCIVHPELRNIITEFRTQCKPIGTMCMASVLIAKVLPGSTVTLGKTSPKEQWPYASAIEKVKKMGAKVTMQNVHGVTYCKKHNLYSTPAWLDAHANYSDVHEGIGKMIAMIKKNMK</sequence>
<proteinExistence type="predicted"/>
<dbReference type="InterPro" id="IPR029062">
    <property type="entry name" value="Class_I_gatase-like"/>
</dbReference>
<dbReference type="Proteomes" id="UP000695007">
    <property type="component" value="Unplaced"/>
</dbReference>
<dbReference type="SUPFAM" id="SSF52317">
    <property type="entry name" value="Class I glutamine amidotransferase-like"/>
    <property type="match status" value="1"/>
</dbReference>
<organism evidence="2 3">
    <name type="scientific">Ceratosolen solmsi marchali</name>
    <dbReference type="NCBI Taxonomy" id="326594"/>
    <lineage>
        <taxon>Eukaryota</taxon>
        <taxon>Metazoa</taxon>
        <taxon>Ecdysozoa</taxon>
        <taxon>Arthropoda</taxon>
        <taxon>Hexapoda</taxon>
        <taxon>Insecta</taxon>
        <taxon>Pterygota</taxon>
        <taxon>Neoptera</taxon>
        <taxon>Endopterygota</taxon>
        <taxon>Hymenoptera</taxon>
        <taxon>Apocrita</taxon>
        <taxon>Proctotrupomorpha</taxon>
        <taxon>Chalcidoidea</taxon>
        <taxon>Agaonidae</taxon>
        <taxon>Agaoninae</taxon>
        <taxon>Ceratosolen</taxon>
    </lineage>
</organism>
<gene>
    <name evidence="3" type="primary">LOC105363722</name>
</gene>
<evidence type="ECO:0000256" key="1">
    <source>
        <dbReference type="SAM" id="MobiDB-lite"/>
    </source>
</evidence>
<evidence type="ECO:0000313" key="2">
    <source>
        <dbReference type="Proteomes" id="UP000695007"/>
    </source>
</evidence>
<accession>A0AAJ6YKI3</accession>
<reference evidence="3" key="1">
    <citation type="submission" date="2025-08" db="UniProtKB">
        <authorList>
            <consortium name="RefSeq"/>
        </authorList>
    </citation>
    <scope>IDENTIFICATION</scope>
</reference>
<name>A0AAJ6YKI3_9HYME</name>
<feature type="compositionally biased region" description="Acidic residues" evidence="1">
    <location>
        <begin position="49"/>
        <end position="59"/>
    </location>
</feature>
<dbReference type="AlphaFoldDB" id="A0AAJ6YKI3"/>
<dbReference type="GeneID" id="105363722"/>
<dbReference type="KEGG" id="csol:105363722"/>
<dbReference type="PANTHER" id="PTHR10224">
    <property type="entry name" value="ES1 PROTEIN HOMOLOG, MITOCHONDRIAL"/>
    <property type="match status" value="1"/>
</dbReference>
<protein>
    <submittedName>
        <fullName evidence="3">ES1 protein homolog, mitochondrial-like</fullName>
    </submittedName>
</protein>
<dbReference type="RefSeq" id="XP_011499774.1">
    <property type="nucleotide sequence ID" value="XM_011501472.1"/>
</dbReference>
<dbReference type="Gene3D" id="3.40.50.880">
    <property type="match status" value="1"/>
</dbReference>